<dbReference type="RefSeq" id="WP_209686317.1">
    <property type="nucleotide sequence ID" value="NZ_JAGGLU010000003.1"/>
</dbReference>
<keyword evidence="1" id="KW-0812">Transmembrane</keyword>
<feature type="transmembrane region" description="Helical" evidence="1">
    <location>
        <begin position="54"/>
        <end position="71"/>
    </location>
</feature>
<name>A0ABS4MD10_9LACO</name>
<evidence type="ECO:0000313" key="2">
    <source>
        <dbReference type="EMBL" id="MBP2057573.1"/>
    </source>
</evidence>
<feature type="transmembrane region" description="Helical" evidence="1">
    <location>
        <begin position="22"/>
        <end position="45"/>
    </location>
</feature>
<keyword evidence="1" id="KW-0472">Membrane</keyword>
<sequence length="234" mass="27600">MGMIKLLITADQWAGFDQWSNFTLPGVFIVGGLIVLFVGIIPFAYKKNKITKSLFLISIILIICFASFAYIKNKGMKDYYAENKYITPQSRTYQLQMFSKRYYETSEVQAWEYEDDWQSLSKLESIYRRIPVKQQVTYLGRKNSYVYIKINKQIIRFYESDCQTTATNKSYITGYKFLMRDKSFRQIGFIEQPYYFEKLILIPKAKWNKQADDTVVRSYTTPGLAGNWLTEARK</sequence>
<dbReference type="EMBL" id="JAGGLU010000003">
    <property type="protein sequence ID" value="MBP2057573.1"/>
    <property type="molecule type" value="Genomic_DNA"/>
</dbReference>
<keyword evidence="3" id="KW-1185">Reference proteome</keyword>
<keyword evidence="1" id="KW-1133">Transmembrane helix</keyword>
<evidence type="ECO:0000313" key="3">
    <source>
        <dbReference type="Proteomes" id="UP001519292"/>
    </source>
</evidence>
<accession>A0ABS4MD10</accession>
<proteinExistence type="predicted"/>
<dbReference type="Proteomes" id="UP001519292">
    <property type="component" value="Unassembled WGS sequence"/>
</dbReference>
<comment type="caution">
    <text evidence="2">The sequence shown here is derived from an EMBL/GenBank/DDBJ whole genome shotgun (WGS) entry which is preliminary data.</text>
</comment>
<protein>
    <submittedName>
        <fullName evidence="2">Uncharacterized protein</fullName>
    </submittedName>
</protein>
<evidence type="ECO:0000256" key="1">
    <source>
        <dbReference type="SAM" id="Phobius"/>
    </source>
</evidence>
<organism evidence="2 3">
    <name type="scientific">Lactobacillus colini</name>
    <dbReference type="NCBI Taxonomy" id="1819254"/>
    <lineage>
        <taxon>Bacteria</taxon>
        <taxon>Bacillati</taxon>
        <taxon>Bacillota</taxon>
        <taxon>Bacilli</taxon>
        <taxon>Lactobacillales</taxon>
        <taxon>Lactobacillaceae</taxon>
        <taxon>Lactobacillus</taxon>
    </lineage>
</organism>
<reference evidence="2 3" key="1">
    <citation type="submission" date="2021-03" db="EMBL/GenBank/DDBJ databases">
        <title>Genomic Encyclopedia of Type Strains, Phase IV (KMG-IV): sequencing the most valuable type-strain genomes for metagenomic binning, comparative biology and taxonomic classification.</title>
        <authorList>
            <person name="Goeker M."/>
        </authorList>
    </citation>
    <scope>NUCLEOTIDE SEQUENCE [LARGE SCALE GENOMIC DNA]</scope>
    <source>
        <strain evidence="2 3">DSM 101872</strain>
    </source>
</reference>
<gene>
    <name evidence="2" type="ORF">J2Z60_000744</name>
</gene>